<dbReference type="InterPro" id="IPR000182">
    <property type="entry name" value="GNAT_dom"/>
</dbReference>
<feature type="domain" description="N-acetyltransferase" evidence="1">
    <location>
        <begin position="13"/>
        <end position="177"/>
    </location>
</feature>
<dbReference type="InterPro" id="IPR016181">
    <property type="entry name" value="Acyl_CoA_acyltransferase"/>
</dbReference>
<dbReference type="AlphaFoldDB" id="A0A1I1A699"/>
<gene>
    <name evidence="2" type="ORF">SAMN05421867_11561</name>
</gene>
<proteinExistence type="predicted"/>
<name>A0A1I1A699_9CELL</name>
<sequence>MAYGRRLLRGEQVTLRPTAEEDLPALVAFWTAPDFAVLQTGPYRPRPTAATVAQFRTWSANESPASVGFSVVTDDDRLAGHVTLSGLELPTRIVTLGVVMGAEHVSHGIGTDAVRVAVRYAFAEMGAHKVELQAWAFNDRALAAYEKAGFVREGVRRAAVLHDGRFHDEVLMGLLAEEWSPA</sequence>
<reference evidence="2 3" key="1">
    <citation type="submission" date="2016-10" db="EMBL/GenBank/DDBJ databases">
        <authorList>
            <person name="de Groot N.N."/>
        </authorList>
    </citation>
    <scope>NUCLEOTIDE SEQUENCE [LARGE SCALE GENOMIC DNA]</scope>
    <source>
        <strain evidence="2 3">CGMCC 4.6945</strain>
    </source>
</reference>
<dbReference type="Proteomes" id="UP000199012">
    <property type="component" value="Unassembled WGS sequence"/>
</dbReference>
<dbReference type="EMBL" id="FOKA01000015">
    <property type="protein sequence ID" value="SFB33475.1"/>
    <property type="molecule type" value="Genomic_DNA"/>
</dbReference>
<dbReference type="Pfam" id="PF13302">
    <property type="entry name" value="Acetyltransf_3"/>
    <property type="match status" value="1"/>
</dbReference>
<dbReference type="GO" id="GO:0016747">
    <property type="term" value="F:acyltransferase activity, transferring groups other than amino-acyl groups"/>
    <property type="evidence" value="ECO:0007669"/>
    <property type="project" value="InterPro"/>
</dbReference>
<dbReference type="STRING" id="988821.SAMN05421867_11561"/>
<dbReference type="Gene3D" id="3.40.630.30">
    <property type="match status" value="1"/>
</dbReference>
<keyword evidence="3" id="KW-1185">Reference proteome</keyword>
<dbReference type="PANTHER" id="PTHR43415:SF3">
    <property type="entry name" value="GNAT-FAMILY ACETYLTRANSFERASE"/>
    <property type="match status" value="1"/>
</dbReference>
<protein>
    <submittedName>
        <fullName evidence="2">Protein N-acetyltransferase, RimJ/RimL family</fullName>
    </submittedName>
</protein>
<dbReference type="PROSITE" id="PS51186">
    <property type="entry name" value="GNAT"/>
    <property type="match status" value="1"/>
</dbReference>
<evidence type="ECO:0000313" key="2">
    <source>
        <dbReference type="EMBL" id="SFB33475.1"/>
    </source>
</evidence>
<dbReference type="SUPFAM" id="SSF55729">
    <property type="entry name" value="Acyl-CoA N-acyltransferases (Nat)"/>
    <property type="match status" value="1"/>
</dbReference>
<keyword evidence="2" id="KW-0808">Transferase</keyword>
<evidence type="ECO:0000259" key="1">
    <source>
        <dbReference type="PROSITE" id="PS51186"/>
    </source>
</evidence>
<accession>A0A1I1A699</accession>
<dbReference type="PANTHER" id="PTHR43415">
    <property type="entry name" value="SPERMIDINE N(1)-ACETYLTRANSFERASE"/>
    <property type="match status" value="1"/>
</dbReference>
<evidence type="ECO:0000313" key="3">
    <source>
        <dbReference type="Proteomes" id="UP000199012"/>
    </source>
</evidence>
<organism evidence="2 3">
    <name type="scientific">Cellulomonas marina</name>
    <dbReference type="NCBI Taxonomy" id="988821"/>
    <lineage>
        <taxon>Bacteria</taxon>
        <taxon>Bacillati</taxon>
        <taxon>Actinomycetota</taxon>
        <taxon>Actinomycetes</taxon>
        <taxon>Micrococcales</taxon>
        <taxon>Cellulomonadaceae</taxon>
        <taxon>Cellulomonas</taxon>
    </lineage>
</organism>